<organism evidence="2 3">
    <name type="scientific">Gibberella moniliformis (strain M3125 / FGSC 7600)</name>
    <name type="common">Maize ear and stalk rot fungus</name>
    <name type="synonym">Fusarium verticillioides</name>
    <dbReference type="NCBI Taxonomy" id="334819"/>
    <lineage>
        <taxon>Eukaryota</taxon>
        <taxon>Fungi</taxon>
        <taxon>Dikarya</taxon>
        <taxon>Ascomycota</taxon>
        <taxon>Pezizomycotina</taxon>
        <taxon>Sordariomycetes</taxon>
        <taxon>Hypocreomycetidae</taxon>
        <taxon>Hypocreales</taxon>
        <taxon>Nectriaceae</taxon>
        <taxon>Fusarium</taxon>
        <taxon>Fusarium fujikuroi species complex</taxon>
    </lineage>
</organism>
<dbReference type="Proteomes" id="UP000009096">
    <property type="component" value="Chromosome 8"/>
</dbReference>
<evidence type="ECO:0000313" key="3">
    <source>
        <dbReference type="Proteomes" id="UP000009096"/>
    </source>
</evidence>
<accession>W7MHT6</accession>
<keyword evidence="3" id="KW-1185">Reference proteome</keyword>
<dbReference type="RefSeq" id="XP_018753306.1">
    <property type="nucleotide sequence ID" value="XM_018895940.1"/>
</dbReference>
<keyword evidence="1" id="KW-0732">Signal</keyword>
<dbReference type="EMBL" id="DS022250">
    <property type="protein sequence ID" value="EWG47115.1"/>
    <property type="molecule type" value="Genomic_DNA"/>
</dbReference>
<protein>
    <recommendedName>
        <fullName evidence="4">Secreted protein</fullName>
    </recommendedName>
</protein>
<evidence type="ECO:0008006" key="4">
    <source>
        <dbReference type="Google" id="ProtNLM"/>
    </source>
</evidence>
<dbReference type="AlphaFoldDB" id="W7MHT6"/>
<evidence type="ECO:0000313" key="2">
    <source>
        <dbReference type="EMBL" id="EWG47115.1"/>
    </source>
</evidence>
<dbReference type="HOGENOM" id="CLU_2277749_0_0_1"/>
<gene>
    <name evidence="2" type="ORF">FVEG_07332</name>
</gene>
<reference evidence="2 3" key="1">
    <citation type="journal article" date="2010" name="Nature">
        <title>Comparative genomics reveals mobile pathogenicity chromosomes in Fusarium.</title>
        <authorList>
            <person name="Ma L.J."/>
            <person name="van der Does H.C."/>
            <person name="Borkovich K.A."/>
            <person name="Coleman J.J."/>
            <person name="Daboussi M.J."/>
            <person name="Di Pietro A."/>
            <person name="Dufresne M."/>
            <person name="Freitag M."/>
            <person name="Grabherr M."/>
            <person name="Henrissat B."/>
            <person name="Houterman P.M."/>
            <person name="Kang S."/>
            <person name="Shim W.B."/>
            <person name="Woloshuk C."/>
            <person name="Xie X."/>
            <person name="Xu J.R."/>
            <person name="Antoniw J."/>
            <person name="Baker S.E."/>
            <person name="Bluhm B.H."/>
            <person name="Breakspear A."/>
            <person name="Brown D.W."/>
            <person name="Butchko R.A."/>
            <person name="Chapman S."/>
            <person name="Coulson R."/>
            <person name="Coutinho P.M."/>
            <person name="Danchin E.G."/>
            <person name="Diener A."/>
            <person name="Gale L.R."/>
            <person name="Gardiner D.M."/>
            <person name="Goff S."/>
            <person name="Hammond-Kosack K.E."/>
            <person name="Hilburn K."/>
            <person name="Hua-Van A."/>
            <person name="Jonkers W."/>
            <person name="Kazan K."/>
            <person name="Kodira C.D."/>
            <person name="Koehrsen M."/>
            <person name="Kumar L."/>
            <person name="Lee Y.H."/>
            <person name="Li L."/>
            <person name="Manners J.M."/>
            <person name="Miranda-Saavedra D."/>
            <person name="Mukherjee M."/>
            <person name="Park G."/>
            <person name="Park J."/>
            <person name="Park S.Y."/>
            <person name="Proctor R.H."/>
            <person name="Regev A."/>
            <person name="Ruiz-Roldan M.C."/>
            <person name="Sain D."/>
            <person name="Sakthikumar S."/>
            <person name="Sykes S."/>
            <person name="Schwartz D.C."/>
            <person name="Turgeon B.G."/>
            <person name="Wapinski I."/>
            <person name="Yoder O."/>
            <person name="Young S."/>
            <person name="Zeng Q."/>
            <person name="Zhou S."/>
            <person name="Galagan J."/>
            <person name="Cuomo C.A."/>
            <person name="Kistler H.C."/>
            <person name="Rep M."/>
        </authorList>
    </citation>
    <scope>NUCLEOTIDE SEQUENCE [LARGE SCALE GENOMIC DNA]</scope>
    <source>
        <strain evidence="3">M3125 / FGSC 7600</strain>
    </source>
</reference>
<feature type="signal peptide" evidence="1">
    <location>
        <begin position="1"/>
        <end position="34"/>
    </location>
</feature>
<dbReference type="KEGG" id="fvr:FVEG_07332"/>
<proteinExistence type="predicted"/>
<dbReference type="EMBL" id="CM000585">
    <property type="protein sequence ID" value="EWG47115.1"/>
    <property type="molecule type" value="Genomic_DNA"/>
</dbReference>
<sequence length="102" mass="11817">MKPKGFIHLLCHLPSYLLLCSIQLQLLAISKILGSHANQESRKSDLRTSTQLKTLFGPPAHLLRLQRRLASRRAIRGDTWDMCRSSRESRDRLLCNRQYNNC</sequence>
<evidence type="ECO:0000256" key="1">
    <source>
        <dbReference type="SAM" id="SignalP"/>
    </source>
</evidence>
<feature type="chain" id="PRO_5004896583" description="Secreted protein" evidence="1">
    <location>
        <begin position="35"/>
        <end position="102"/>
    </location>
</feature>
<dbReference type="VEuPathDB" id="FungiDB:FVEG_07332"/>
<name>W7MHT6_GIBM7</name>
<dbReference type="GeneID" id="30065144"/>